<keyword evidence="2" id="KW-0472">Membrane</keyword>
<dbReference type="Pfam" id="PF05137">
    <property type="entry name" value="PilN"/>
    <property type="match status" value="1"/>
</dbReference>
<keyword evidence="2" id="KW-0812">Transmembrane</keyword>
<evidence type="ECO:0000256" key="2">
    <source>
        <dbReference type="SAM" id="Phobius"/>
    </source>
</evidence>
<gene>
    <name evidence="3" type="ORF">VISI1226_10374</name>
</gene>
<accession>E8M829</accession>
<evidence type="ECO:0000256" key="1">
    <source>
        <dbReference type="SAM" id="Coils"/>
    </source>
</evidence>
<dbReference type="AlphaFoldDB" id="E8M829"/>
<sequence length="195" mass="22091">MLHSINLLPWREARRESHKRRFLGLVILGVLCAVAMQWGAAYFLQQQTQDQQARLHYLKSYIAQLDSQIQQLKQVEQEHKSLLTRLSVVEELQTQRNKTTNFMNTLPSLIPEGVYVDKIKMNGLQVRMSGISDTTSRLATMLDNLESSALIRDVDMHSIVHGKARFGKKFQTFNVSFSFVVESAKSAGQPGGENG</sequence>
<dbReference type="EMBL" id="AEVT01000072">
    <property type="protein sequence ID" value="EGA69835.1"/>
    <property type="molecule type" value="Genomic_DNA"/>
</dbReference>
<comment type="caution">
    <text evidence="3">The sequence shown here is derived from an EMBL/GenBank/DDBJ whole genome shotgun (WGS) entry which is preliminary data.</text>
</comment>
<dbReference type="GeneID" id="95569740"/>
<proteinExistence type="predicted"/>
<dbReference type="InterPro" id="IPR007813">
    <property type="entry name" value="PilN"/>
</dbReference>
<reference evidence="3 4" key="1">
    <citation type="journal article" date="2012" name="Int. J. Syst. Evol. Microbiol.">
        <title>Vibrio caribbeanicus sp. nov., isolated from the marine sponge Scleritoderma cyanea.</title>
        <authorList>
            <person name="Hoffmann M."/>
            <person name="Monday S.R."/>
            <person name="Allard M.W."/>
            <person name="Strain E.A."/>
            <person name="Whittaker P."/>
            <person name="Naum M."/>
            <person name="McCarthy P.J."/>
            <person name="Lopez J.V."/>
            <person name="Fischer M."/>
            <person name="Brown E.W."/>
        </authorList>
    </citation>
    <scope>NUCLEOTIDE SEQUENCE [LARGE SCALE GENOMIC DNA]</scope>
    <source>
        <strain evidence="4">DSMZ 21326</strain>
    </source>
</reference>
<keyword evidence="2" id="KW-1133">Transmembrane helix</keyword>
<dbReference type="eggNOG" id="COG3166">
    <property type="taxonomic scope" value="Bacteria"/>
</dbReference>
<keyword evidence="1" id="KW-0175">Coiled coil</keyword>
<evidence type="ECO:0000313" key="3">
    <source>
        <dbReference type="EMBL" id="EGA69835.1"/>
    </source>
</evidence>
<dbReference type="OrthoDB" id="5296173at2"/>
<dbReference type="GO" id="GO:0043683">
    <property type="term" value="P:type IV pilus assembly"/>
    <property type="evidence" value="ECO:0007669"/>
    <property type="project" value="TreeGrafter"/>
</dbReference>
<dbReference type="InterPro" id="IPR052534">
    <property type="entry name" value="Extracell_DNA_Util/SecSys_Comp"/>
</dbReference>
<feature type="transmembrane region" description="Helical" evidence="2">
    <location>
        <begin position="21"/>
        <end position="44"/>
    </location>
</feature>
<feature type="coiled-coil region" evidence="1">
    <location>
        <begin position="58"/>
        <end position="92"/>
    </location>
</feature>
<dbReference type="RefSeq" id="WP_008077757.1">
    <property type="nucleotide sequence ID" value="NZ_AEVT01000072.1"/>
</dbReference>
<dbReference type="PANTHER" id="PTHR40278:SF2">
    <property type="entry name" value="TYPE IV PILUS INNER MEMBRANE COMPONENT PILN"/>
    <property type="match status" value="1"/>
</dbReference>
<dbReference type="PANTHER" id="PTHR40278">
    <property type="entry name" value="DNA UTILIZATION PROTEIN HOFN"/>
    <property type="match status" value="1"/>
</dbReference>
<dbReference type="Proteomes" id="UP000006228">
    <property type="component" value="Unassembled WGS sequence"/>
</dbReference>
<dbReference type="GO" id="GO:0043107">
    <property type="term" value="P:type IV pilus-dependent motility"/>
    <property type="evidence" value="ECO:0007669"/>
    <property type="project" value="TreeGrafter"/>
</dbReference>
<evidence type="ECO:0000313" key="4">
    <source>
        <dbReference type="Proteomes" id="UP000006228"/>
    </source>
</evidence>
<organism evidence="3 4">
    <name type="scientific">Vibrio sinaloensis DSM 21326</name>
    <dbReference type="NCBI Taxonomy" id="945550"/>
    <lineage>
        <taxon>Bacteria</taxon>
        <taxon>Pseudomonadati</taxon>
        <taxon>Pseudomonadota</taxon>
        <taxon>Gammaproteobacteria</taxon>
        <taxon>Vibrionales</taxon>
        <taxon>Vibrionaceae</taxon>
        <taxon>Vibrio</taxon>
        <taxon>Vibrio oreintalis group</taxon>
    </lineage>
</organism>
<protein>
    <submittedName>
        <fullName evidence="3">Type IV pilus assembly protein PilN</fullName>
    </submittedName>
</protein>
<name>E8M829_PHOS4</name>